<reference evidence="2 3" key="1">
    <citation type="submission" date="2019-07" db="EMBL/GenBank/DDBJ databases">
        <title>Genomic Encyclopedia of Type Strains, Phase I: the one thousand microbial genomes (KMG-I) project.</title>
        <authorList>
            <person name="Kyrpides N."/>
        </authorList>
    </citation>
    <scope>NUCLEOTIDE SEQUENCE [LARGE SCALE GENOMIC DNA]</scope>
    <source>
        <strain evidence="2 3">DSM 13558</strain>
    </source>
</reference>
<dbReference type="Pfam" id="PF10006">
    <property type="entry name" value="DUF2249"/>
    <property type="match status" value="1"/>
</dbReference>
<comment type="caution">
    <text evidence="2">The sequence shown here is derived from an EMBL/GenBank/DDBJ whole genome shotgun (WGS) entry which is preliminary data.</text>
</comment>
<gene>
    <name evidence="2" type="ORF">LY60_00395</name>
</gene>
<dbReference type="AlphaFoldDB" id="A0A562JLC4"/>
<dbReference type="InterPro" id="IPR018720">
    <property type="entry name" value="DUF2249"/>
</dbReference>
<dbReference type="Proteomes" id="UP000315343">
    <property type="component" value="Unassembled WGS sequence"/>
</dbReference>
<dbReference type="EMBL" id="VLKH01000001">
    <property type="protein sequence ID" value="TWH83783.1"/>
    <property type="molecule type" value="Genomic_DNA"/>
</dbReference>
<feature type="domain" description="DUF2249" evidence="1">
    <location>
        <begin position="8"/>
        <end position="77"/>
    </location>
</feature>
<dbReference type="RefSeq" id="WP_145079235.1">
    <property type="nucleotide sequence ID" value="NZ_DAMBUX010000009.1"/>
</dbReference>
<accession>A0A562JLC4</accession>
<name>A0A562JLC4_9FIRM</name>
<protein>
    <submittedName>
        <fullName evidence="2">Uncharacterized protein (DUF2249 family)</fullName>
    </submittedName>
</protein>
<dbReference type="OrthoDB" id="9798996at2"/>
<evidence type="ECO:0000313" key="3">
    <source>
        <dbReference type="Proteomes" id="UP000315343"/>
    </source>
</evidence>
<proteinExistence type="predicted"/>
<sequence>MSDYKGRVDIREIMPHQDKYPTVHGTFESLKVGEKMELLNDHDFKPIFTYKFPEDFPGQYEWNYLEQGPEVWRVEVIKIKEV</sequence>
<organism evidence="2 3">
    <name type="scientific">Sedimentibacter saalensis</name>
    <dbReference type="NCBI Taxonomy" id="130788"/>
    <lineage>
        <taxon>Bacteria</taxon>
        <taxon>Bacillati</taxon>
        <taxon>Bacillota</taxon>
        <taxon>Tissierellia</taxon>
        <taxon>Sedimentibacter</taxon>
    </lineage>
</organism>
<keyword evidence="3" id="KW-1185">Reference proteome</keyword>
<evidence type="ECO:0000259" key="1">
    <source>
        <dbReference type="Pfam" id="PF10006"/>
    </source>
</evidence>
<evidence type="ECO:0000313" key="2">
    <source>
        <dbReference type="EMBL" id="TWH83783.1"/>
    </source>
</evidence>